<reference evidence="1 2" key="1">
    <citation type="journal article" date="2022" name="New Phytol.">
        <title>Ecological generalism drives hyperdiversity of secondary metabolite gene clusters in xylarialean endophytes.</title>
        <authorList>
            <person name="Franco M.E.E."/>
            <person name="Wisecaver J.H."/>
            <person name="Arnold A.E."/>
            <person name="Ju Y.M."/>
            <person name="Slot J.C."/>
            <person name="Ahrendt S."/>
            <person name="Moore L.P."/>
            <person name="Eastman K.E."/>
            <person name="Scott K."/>
            <person name="Konkel Z."/>
            <person name="Mondo S.J."/>
            <person name="Kuo A."/>
            <person name="Hayes R.D."/>
            <person name="Haridas S."/>
            <person name="Andreopoulos B."/>
            <person name="Riley R."/>
            <person name="LaButti K."/>
            <person name="Pangilinan J."/>
            <person name="Lipzen A."/>
            <person name="Amirebrahimi M."/>
            <person name="Yan J."/>
            <person name="Adam C."/>
            <person name="Keymanesh K."/>
            <person name="Ng V."/>
            <person name="Louie K."/>
            <person name="Northen T."/>
            <person name="Drula E."/>
            <person name="Henrissat B."/>
            <person name="Hsieh H.M."/>
            <person name="Youens-Clark K."/>
            <person name="Lutzoni F."/>
            <person name="Miadlikowska J."/>
            <person name="Eastwood D.C."/>
            <person name="Hamelin R.C."/>
            <person name="Grigoriev I.V."/>
            <person name="U'Ren J.M."/>
        </authorList>
    </citation>
    <scope>NUCLEOTIDE SEQUENCE [LARGE SCALE GENOMIC DNA]</scope>
    <source>
        <strain evidence="1 2">ER1909</strain>
    </source>
</reference>
<evidence type="ECO:0000313" key="1">
    <source>
        <dbReference type="EMBL" id="KAI6081125.1"/>
    </source>
</evidence>
<protein>
    <submittedName>
        <fullName evidence="1">Carbohydrate-binding module family 13 protein</fullName>
    </submittedName>
</protein>
<sequence length="162" mass="17653">MSFIDSLDRTVVSFFNYGTGTCIDLTGGHWASGTPVIGNSFHSGYNQQWVLHKANEDPIGPIWVIRNLDADTNLDLFGGGNDTGTKISGWDGGETTNNTHQLWRLIGIEGVVVMIQNVGAGTFVDLLDGNAADSTEISGWQGNTDEYNPHQLWRILAIDEVE</sequence>
<keyword evidence="2" id="KW-1185">Reference proteome</keyword>
<comment type="caution">
    <text evidence="1">The sequence shown here is derived from an EMBL/GenBank/DDBJ whole genome shotgun (WGS) entry which is preliminary data.</text>
</comment>
<proteinExistence type="predicted"/>
<dbReference type="EMBL" id="MU394406">
    <property type="protein sequence ID" value="KAI6081125.1"/>
    <property type="molecule type" value="Genomic_DNA"/>
</dbReference>
<dbReference type="Proteomes" id="UP001497680">
    <property type="component" value="Unassembled WGS sequence"/>
</dbReference>
<name>A0ACC0CLB9_9PEZI</name>
<accession>A0ACC0CLB9</accession>
<evidence type="ECO:0000313" key="2">
    <source>
        <dbReference type="Proteomes" id="UP001497680"/>
    </source>
</evidence>
<organism evidence="1 2">
    <name type="scientific">Hypoxylon rubiginosum</name>
    <dbReference type="NCBI Taxonomy" id="110542"/>
    <lineage>
        <taxon>Eukaryota</taxon>
        <taxon>Fungi</taxon>
        <taxon>Dikarya</taxon>
        <taxon>Ascomycota</taxon>
        <taxon>Pezizomycotina</taxon>
        <taxon>Sordariomycetes</taxon>
        <taxon>Xylariomycetidae</taxon>
        <taxon>Xylariales</taxon>
        <taxon>Hypoxylaceae</taxon>
        <taxon>Hypoxylon</taxon>
    </lineage>
</organism>
<gene>
    <name evidence="1" type="ORF">F4821DRAFT_265197</name>
</gene>